<organism evidence="1 2">
    <name type="scientific">Rhizobium leguminosarum</name>
    <dbReference type="NCBI Taxonomy" id="384"/>
    <lineage>
        <taxon>Bacteria</taxon>
        <taxon>Pseudomonadati</taxon>
        <taxon>Pseudomonadota</taxon>
        <taxon>Alphaproteobacteria</taxon>
        <taxon>Hyphomicrobiales</taxon>
        <taxon>Rhizobiaceae</taxon>
        <taxon>Rhizobium/Agrobacterium group</taxon>
        <taxon>Rhizobium</taxon>
    </lineage>
</organism>
<evidence type="ECO:0000313" key="2">
    <source>
        <dbReference type="Proteomes" id="UP000471409"/>
    </source>
</evidence>
<sequence>MSVEADIEELVGTPRAVRKQPHGQTVTTDELADLLDLSANRVLALARSGHIPRVSAGRFNRRDAVRAYCSYVRKNPAGRGSSDPAYTAAKTRAAEAQAEKLETANAIARRELIPAVEVEREWSAILRGVRGQMLSLPSRLQQRLWHLTAHDITTIDREIRDTLEEIAHDRS</sequence>
<name>A0A6P0DCX7_RHILE</name>
<proteinExistence type="predicted"/>
<dbReference type="EMBL" id="WXXP01000006">
    <property type="protein sequence ID" value="NEK50838.1"/>
    <property type="molecule type" value="Genomic_DNA"/>
</dbReference>
<comment type="caution">
    <text evidence="1">The sequence shown here is derived from an EMBL/GenBank/DDBJ whole genome shotgun (WGS) entry which is preliminary data.</text>
</comment>
<gene>
    <name evidence="1" type="ORF">GUK36_15520</name>
</gene>
<dbReference type="Proteomes" id="UP000471409">
    <property type="component" value="Unassembled WGS sequence"/>
</dbReference>
<accession>A0A6P0DCX7</accession>
<dbReference type="RefSeq" id="WP_115157179.1">
    <property type="nucleotide sequence ID" value="NZ_WXXP01000006.1"/>
</dbReference>
<reference evidence="1 2" key="1">
    <citation type="submission" date="2020-01" db="EMBL/GenBank/DDBJ databases">
        <title>Rhizobium genotypes associated with high levels of biological nitrogen fixation by grain legumes in a temperate-maritime cropping system.</title>
        <authorList>
            <person name="Maluk M."/>
            <person name="Francesc Ferrando Molina F."/>
            <person name="Lopez Del Egido L."/>
            <person name="Lafos M."/>
            <person name="Langarica-Fuentes A."/>
            <person name="Gebre Yohannes G."/>
            <person name="Young M.W."/>
            <person name="Martin P."/>
            <person name="Gantlett R."/>
            <person name="Kenicer G."/>
            <person name="Hawes C."/>
            <person name="Begg G.S."/>
            <person name="Quilliam R.S."/>
            <person name="Squire G.R."/>
            <person name="Poole P.S."/>
            <person name="Young P.W."/>
            <person name="Iannetta P.M."/>
            <person name="James E.K."/>
        </authorList>
    </citation>
    <scope>NUCLEOTIDE SEQUENCE [LARGE SCALE GENOMIC DNA]</scope>
    <source>
        <strain evidence="1 2">JHI944</strain>
    </source>
</reference>
<protein>
    <submittedName>
        <fullName evidence="1">Uncharacterized protein</fullName>
    </submittedName>
</protein>
<evidence type="ECO:0000313" key="1">
    <source>
        <dbReference type="EMBL" id="NEK50838.1"/>
    </source>
</evidence>
<dbReference type="AlphaFoldDB" id="A0A6P0DCX7"/>